<dbReference type="Proteomes" id="UP000695562">
    <property type="component" value="Unassembled WGS sequence"/>
</dbReference>
<evidence type="ECO:0000313" key="7">
    <source>
        <dbReference type="EMBL" id="KAF2069852.1"/>
    </source>
</evidence>
<protein>
    <recommendedName>
        <fullName evidence="6">Homeobox domain-containing protein</fullName>
    </recommendedName>
</protein>
<evidence type="ECO:0000256" key="3">
    <source>
        <dbReference type="ARBA" id="ARBA00023242"/>
    </source>
</evidence>
<evidence type="ECO:0000256" key="1">
    <source>
        <dbReference type="ARBA" id="ARBA00023125"/>
    </source>
</evidence>
<evidence type="ECO:0000259" key="6">
    <source>
        <dbReference type="PROSITE" id="PS50071"/>
    </source>
</evidence>
<keyword evidence="2 4" id="KW-0371">Homeobox</keyword>
<comment type="caution">
    <text evidence="7">The sequence shown here is derived from an EMBL/GenBank/DDBJ whole genome shotgun (WGS) entry which is preliminary data.</text>
</comment>
<evidence type="ECO:0000256" key="2">
    <source>
        <dbReference type="ARBA" id="ARBA00023155"/>
    </source>
</evidence>
<feature type="DNA-binding region" description="Homeobox" evidence="4">
    <location>
        <begin position="166"/>
        <end position="199"/>
    </location>
</feature>
<dbReference type="CDD" id="cd00086">
    <property type="entry name" value="homeodomain"/>
    <property type="match status" value="1"/>
</dbReference>
<dbReference type="InterPro" id="IPR008422">
    <property type="entry name" value="KN_HD"/>
</dbReference>
<feature type="compositionally biased region" description="Low complexity" evidence="5">
    <location>
        <begin position="223"/>
        <end position="236"/>
    </location>
</feature>
<evidence type="ECO:0000256" key="5">
    <source>
        <dbReference type="SAM" id="MobiDB-lite"/>
    </source>
</evidence>
<dbReference type="InterPro" id="IPR001356">
    <property type="entry name" value="HD"/>
</dbReference>
<feature type="domain" description="Homeobox" evidence="6">
    <location>
        <begin position="164"/>
        <end position="198"/>
    </location>
</feature>
<dbReference type="GO" id="GO:0003677">
    <property type="term" value="F:DNA binding"/>
    <property type="evidence" value="ECO:0007669"/>
    <property type="project" value="UniProtKB-UniRule"/>
</dbReference>
<accession>A0A8J4PL36</accession>
<dbReference type="AlphaFoldDB" id="A0A8J4PL36"/>
<name>A0A8J4PL36_9MYCE</name>
<evidence type="ECO:0000313" key="8">
    <source>
        <dbReference type="Proteomes" id="UP000695562"/>
    </source>
</evidence>
<keyword evidence="8" id="KW-1185">Reference proteome</keyword>
<dbReference type="PROSITE" id="PS50071">
    <property type="entry name" value="HOMEOBOX_2"/>
    <property type="match status" value="1"/>
</dbReference>
<evidence type="ECO:0000256" key="4">
    <source>
        <dbReference type="PROSITE-ProRule" id="PRU00108"/>
    </source>
</evidence>
<dbReference type="Gene3D" id="1.10.10.60">
    <property type="entry name" value="Homeodomain-like"/>
    <property type="match status" value="1"/>
</dbReference>
<dbReference type="Pfam" id="PF05920">
    <property type="entry name" value="Homeobox_KN"/>
    <property type="match status" value="1"/>
</dbReference>
<sequence>MDNSNNNYNNHYQNFSEDSDFSVYSNCDFNLNSSNSQIEEPFYFDNQQYLNQPIIDQQAQYQHYLQYQHQQQQYLQYQHQENLEKLNFLDHIGIDKCNNNEMYVSFQFHDCLEKVTQSINMISKRYRETINRYIRVVQEPNNNKQPLKSEVFRKWIKENGGRAYPNRREKIELARRAGCSVPQLSTWFTNNRRSANPNCLIKNSTNSVNEKYYKKRNRSAFASSLSSSSSCSSSPSCYQDDSDNDSDDDSNQGAF</sequence>
<gene>
    <name evidence="7" type="ORF">CYY_008830</name>
</gene>
<dbReference type="EMBL" id="AJWJ01000585">
    <property type="protein sequence ID" value="KAF2069852.1"/>
    <property type="molecule type" value="Genomic_DNA"/>
</dbReference>
<dbReference type="OrthoDB" id="10056939at2759"/>
<feature type="region of interest" description="Disordered" evidence="5">
    <location>
        <begin position="223"/>
        <end position="255"/>
    </location>
</feature>
<reference evidence="7" key="1">
    <citation type="submission" date="2020-01" db="EMBL/GenBank/DDBJ databases">
        <title>Development of genomics and gene disruption for Polysphondylium violaceum indicates a role for the polyketide synthase stlB in stalk morphogenesis.</title>
        <authorList>
            <person name="Narita B."/>
            <person name="Kawabe Y."/>
            <person name="Kin K."/>
            <person name="Saito T."/>
            <person name="Gibbs R."/>
            <person name="Kuspa A."/>
            <person name="Muzny D."/>
            <person name="Queller D."/>
            <person name="Richards S."/>
            <person name="Strassman J."/>
            <person name="Sucgang R."/>
            <person name="Worley K."/>
            <person name="Schaap P."/>
        </authorList>
    </citation>
    <scope>NUCLEOTIDE SEQUENCE</scope>
    <source>
        <strain evidence="7">QSvi11</strain>
    </source>
</reference>
<keyword evidence="3 4" id="KW-0539">Nucleus</keyword>
<dbReference type="InterPro" id="IPR009057">
    <property type="entry name" value="Homeodomain-like_sf"/>
</dbReference>
<keyword evidence="1 4" id="KW-0238">DNA-binding</keyword>
<dbReference type="GO" id="GO:0005634">
    <property type="term" value="C:nucleus"/>
    <property type="evidence" value="ECO:0007669"/>
    <property type="project" value="UniProtKB-SubCell"/>
</dbReference>
<comment type="subcellular location">
    <subcellularLocation>
        <location evidence="4">Nucleus</location>
    </subcellularLocation>
</comment>
<dbReference type="GO" id="GO:0006355">
    <property type="term" value="P:regulation of DNA-templated transcription"/>
    <property type="evidence" value="ECO:0007669"/>
    <property type="project" value="InterPro"/>
</dbReference>
<proteinExistence type="predicted"/>
<feature type="compositionally biased region" description="Acidic residues" evidence="5">
    <location>
        <begin position="240"/>
        <end position="255"/>
    </location>
</feature>
<organism evidence="7 8">
    <name type="scientific">Polysphondylium violaceum</name>
    <dbReference type="NCBI Taxonomy" id="133409"/>
    <lineage>
        <taxon>Eukaryota</taxon>
        <taxon>Amoebozoa</taxon>
        <taxon>Evosea</taxon>
        <taxon>Eumycetozoa</taxon>
        <taxon>Dictyostelia</taxon>
        <taxon>Dictyosteliales</taxon>
        <taxon>Dictyosteliaceae</taxon>
        <taxon>Polysphondylium</taxon>
    </lineage>
</organism>
<dbReference type="SUPFAM" id="SSF46689">
    <property type="entry name" value="Homeodomain-like"/>
    <property type="match status" value="1"/>
</dbReference>